<dbReference type="OrthoDB" id="9812068at2"/>
<comment type="similarity">
    <text evidence="1">Belongs to the peptidase S41A family.</text>
</comment>
<evidence type="ECO:0000313" key="7">
    <source>
        <dbReference type="Proteomes" id="UP000236737"/>
    </source>
</evidence>
<dbReference type="AlphaFoldDB" id="A0A1H5ZG95"/>
<keyword evidence="7" id="KW-1185">Reference proteome</keyword>
<dbReference type="GO" id="GO:0006508">
    <property type="term" value="P:proteolysis"/>
    <property type="evidence" value="ECO:0007669"/>
    <property type="project" value="UniProtKB-KW"/>
</dbReference>
<dbReference type="InterPro" id="IPR029045">
    <property type="entry name" value="ClpP/crotonase-like_dom_sf"/>
</dbReference>
<dbReference type="GO" id="GO:0004175">
    <property type="term" value="F:endopeptidase activity"/>
    <property type="evidence" value="ECO:0007669"/>
    <property type="project" value="TreeGrafter"/>
</dbReference>
<keyword evidence="2 6" id="KW-0645">Protease</keyword>
<sequence length="676" mass="77151">MNKFSLILFLTTFSLFGQNSATTCEKLSKINVLIQREHLNPKPVDDSLSVFVFDSFIDKLDPSRNIFLKSEYDILSKKYRLNIDDFFKSNDCSFLTEISSVYKKDLLRNKAILEKIDREAIDYELKDTIRFYKKAFPIYLLDSQVEKVWRKKIRYQILDDISQTSKNLDSIKANFNFIEALAKNIVIQNELCRINTILQNDTDLEENLYNDFCGYFDPHTSYFSDDSKSSFVASLSKEHLSLGLNVSLNEKSEIIVEDLDPNGPAFLTGKIKKGDQIISISNQKETLLVTCASLESISNMILSEANKNIVLTLKRKTGKSFEVLIEKQIIKDEENTVYSFIVQKDIKIGYIKIPSFYADFEDNNSKGCAQDVVKEIIKLQKDNIKGLVIDLVDNGGGSMEEAIKLAGIFIDKGPISVVIDKNKIQTIIEDPFKGMFYKDPIVLLVNGNSASASEFFASILQDYNRALLIGSTTLGKATMQTIIPLDVNDKENFVKVTVNKFYRITGKSHQSKGLSPNVILPEIYETIFQKESNFPTAFKNDSITTSIKFKTYFKNSLIEKITKKSNQRVANDSYFNTIKTINKRIDDLVNKPKTATPVTIDAVFEEQNKVTNLWEEITIFNSKSIDLNAYNSNLNKYFLAIHPLEKTYNQFQLDALKTNHYLNEAITIIEDFNTLK</sequence>
<dbReference type="EMBL" id="FNVP01000010">
    <property type="protein sequence ID" value="SEG35458.1"/>
    <property type="molecule type" value="Genomic_DNA"/>
</dbReference>
<evidence type="ECO:0000256" key="2">
    <source>
        <dbReference type="ARBA" id="ARBA00022670"/>
    </source>
</evidence>
<dbReference type="InterPro" id="IPR036034">
    <property type="entry name" value="PDZ_sf"/>
</dbReference>
<reference evidence="7" key="1">
    <citation type="submission" date="2016-10" db="EMBL/GenBank/DDBJ databases">
        <authorList>
            <person name="Varghese N."/>
            <person name="Submissions S."/>
        </authorList>
    </citation>
    <scope>NUCLEOTIDE SEQUENCE [LARGE SCALE GENOMIC DNA]</scope>
    <source>
        <strain evidence="7">CGMCC 1.9230</strain>
    </source>
</reference>
<dbReference type="PROSITE" id="PS50106">
    <property type="entry name" value="PDZ"/>
    <property type="match status" value="1"/>
</dbReference>
<dbReference type="GO" id="GO:0030288">
    <property type="term" value="C:outer membrane-bounded periplasmic space"/>
    <property type="evidence" value="ECO:0007669"/>
    <property type="project" value="TreeGrafter"/>
</dbReference>
<feature type="domain" description="PDZ" evidence="5">
    <location>
        <begin position="232"/>
        <end position="316"/>
    </location>
</feature>
<dbReference type="RefSeq" id="WP_104000446.1">
    <property type="nucleotide sequence ID" value="NZ_FNVP01000010.1"/>
</dbReference>
<dbReference type="PANTHER" id="PTHR32060:SF22">
    <property type="entry name" value="CARBOXYL-TERMINAL-PROCESSING PEPTIDASE 3, CHLOROPLASTIC"/>
    <property type="match status" value="1"/>
</dbReference>
<evidence type="ECO:0000256" key="3">
    <source>
        <dbReference type="ARBA" id="ARBA00022801"/>
    </source>
</evidence>
<dbReference type="Gene3D" id="2.30.42.10">
    <property type="match status" value="1"/>
</dbReference>
<organism evidence="6 7">
    <name type="scientific">Flavobacterium urumqiense</name>
    <dbReference type="NCBI Taxonomy" id="935224"/>
    <lineage>
        <taxon>Bacteria</taxon>
        <taxon>Pseudomonadati</taxon>
        <taxon>Bacteroidota</taxon>
        <taxon>Flavobacteriia</taxon>
        <taxon>Flavobacteriales</taxon>
        <taxon>Flavobacteriaceae</taxon>
        <taxon>Flavobacterium</taxon>
    </lineage>
</organism>
<evidence type="ECO:0000256" key="1">
    <source>
        <dbReference type="ARBA" id="ARBA00009179"/>
    </source>
</evidence>
<dbReference type="InterPro" id="IPR005151">
    <property type="entry name" value="Tail-specific_protease"/>
</dbReference>
<keyword evidence="4" id="KW-0720">Serine protease</keyword>
<dbReference type="InterPro" id="IPR001478">
    <property type="entry name" value="PDZ"/>
</dbReference>
<dbReference type="SUPFAM" id="SSF50156">
    <property type="entry name" value="PDZ domain-like"/>
    <property type="match status" value="1"/>
</dbReference>
<dbReference type="Pfam" id="PF17804">
    <property type="entry name" value="TSP_NTD"/>
    <property type="match status" value="1"/>
</dbReference>
<name>A0A1H5ZG95_9FLAO</name>
<gene>
    <name evidence="6" type="ORF">SAMN04488130_11052</name>
</gene>
<dbReference type="SMART" id="SM00228">
    <property type="entry name" value="PDZ"/>
    <property type="match status" value="1"/>
</dbReference>
<dbReference type="SMART" id="SM00245">
    <property type="entry name" value="TSPc"/>
    <property type="match status" value="1"/>
</dbReference>
<dbReference type="Pfam" id="PF00595">
    <property type="entry name" value="PDZ"/>
    <property type="match status" value="1"/>
</dbReference>
<dbReference type="GO" id="GO:0008236">
    <property type="term" value="F:serine-type peptidase activity"/>
    <property type="evidence" value="ECO:0007669"/>
    <property type="project" value="UniProtKB-KW"/>
</dbReference>
<dbReference type="Gene3D" id="3.90.226.10">
    <property type="entry name" value="2-enoyl-CoA Hydratase, Chain A, domain 1"/>
    <property type="match status" value="1"/>
</dbReference>
<dbReference type="Pfam" id="PF03572">
    <property type="entry name" value="Peptidase_S41"/>
    <property type="match status" value="1"/>
</dbReference>
<accession>A0A1H5ZG95</accession>
<dbReference type="InterPro" id="IPR040573">
    <property type="entry name" value="TSP_N"/>
</dbReference>
<proteinExistence type="inferred from homology"/>
<dbReference type="Proteomes" id="UP000236737">
    <property type="component" value="Unassembled WGS sequence"/>
</dbReference>
<dbReference type="InterPro" id="IPR004447">
    <property type="entry name" value="Peptidase_S41A"/>
</dbReference>
<dbReference type="CDD" id="cd07560">
    <property type="entry name" value="Peptidase_S41_CPP"/>
    <property type="match status" value="1"/>
</dbReference>
<dbReference type="GO" id="GO:0007165">
    <property type="term" value="P:signal transduction"/>
    <property type="evidence" value="ECO:0007669"/>
    <property type="project" value="TreeGrafter"/>
</dbReference>
<evidence type="ECO:0000256" key="4">
    <source>
        <dbReference type="ARBA" id="ARBA00022825"/>
    </source>
</evidence>
<evidence type="ECO:0000259" key="5">
    <source>
        <dbReference type="PROSITE" id="PS50106"/>
    </source>
</evidence>
<protein>
    <submittedName>
        <fullName evidence="6">Carboxyl-terminal processing protease</fullName>
    </submittedName>
</protein>
<keyword evidence="3" id="KW-0378">Hydrolase</keyword>
<dbReference type="PANTHER" id="PTHR32060">
    <property type="entry name" value="TAIL-SPECIFIC PROTEASE"/>
    <property type="match status" value="1"/>
</dbReference>
<evidence type="ECO:0000313" key="6">
    <source>
        <dbReference type="EMBL" id="SEG35458.1"/>
    </source>
</evidence>
<dbReference type="SUPFAM" id="SSF52096">
    <property type="entry name" value="ClpP/crotonase"/>
    <property type="match status" value="1"/>
</dbReference>